<evidence type="ECO:0000313" key="3">
    <source>
        <dbReference type="EMBL" id="KPH56795.1"/>
    </source>
</evidence>
<dbReference type="SUPFAM" id="SSF51905">
    <property type="entry name" value="FAD/NAD(P)-binding domain"/>
    <property type="match status" value="1"/>
</dbReference>
<evidence type="ECO:0000256" key="1">
    <source>
        <dbReference type="PIRSR" id="PIRSR011396-1"/>
    </source>
</evidence>
<feature type="binding site" evidence="2">
    <location>
        <position position="347"/>
    </location>
    <ligand>
        <name>FAD</name>
        <dbReference type="ChEBI" id="CHEBI:57692"/>
    </ligand>
</feature>
<dbReference type="GO" id="GO:0000166">
    <property type="term" value="F:nucleotide binding"/>
    <property type="evidence" value="ECO:0007669"/>
    <property type="project" value="UniProtKB-KW"/>
</dbReference>
<dbReference type="PANTHER" id="PTHR43747:SF4">
    <property type="entry name" value="FLAVIN-DEPENDENT TRYPTOPHAN HALOGENASE"/>
    <property type="match status" value="1"/>
</dbReference>
<reference evidence="3 4" key="1">
    <citation type="submission" date="2015-08" db="EMBL/GenBank/DDBJ databases">
        <title>Draft Genome Sequence of Pseudoalteromonas porphyrae UCD-SED14.</title>
        <authorList>
            <person name="Coil D.A."/>
            <person name="Jospin G."/>
            <person name="Lee R.D."/>
            <person name="Eisen J.A."/>
        </authorList>
    </citation>
    <scope>NUCLEOTIDE SEQUENCE [LARGE SCALE GENOMIC DNA]</scope>
    <source>
        <strain evidence="3 4">UCD-SED14</strain>
    </source>
</reference>
<proteinExistence type="predicted"/>
<dbReference type="Proteomes" id="UP000037848">
    <property type="component" value="Unassembled WGS sequence"/>
</dbReference>
<feature type="binding site" evidence="2">
    <location>
        <position position="343"/>
    </location>
    <ligand>
        <name>L-tryptophan</name>
        <dbReference type="ChEBI" id="CHEBI:57912"/>
    </ligand>
</feature>
<dbReference type="Pfam" id="PF04820">
    <property type="entry name" value="Trp_halogenase"/>
    <property type="match status" value="1"/>
</dbReference>
<dbReference type="RefSeq" id="WP_054456006.1">
    <property type="nucleotide sequence ID" value="NZ_LHPH01000033.1"/>
</dbReference>
<dbReference type="EMBL" id="LHPH01000033">
    <property type="protein sequence ID" value="KPH56795.1"/>
    <property type="molecule type" value="Genomic_DNA"/>
</dbReference>
<feature type="binding site" evidence="2">
    <location>
        <position position="334"/>
    </location>
    <ligand>
        <name>FAD</name>
        <dbReference type="ChEBI" id="CHEBI:57692"/>
    </ligand>
</feature>
<feature type="active site" evidence="1">
    <location>
        <position position="79"/>
    </location>
</feature>
<dbReference type="GO" id="GO:0004497">
    <property type="term" value="F:monooxygenase activity"/>
    <property type="evidence" value="ECO:0007669"/>
    <property type="project" value="InterPro"/>
</dbReference>
<dbReference type="InterPro" id="IPR006905">
    <property type="entry name" value="Flavin_halogenase"/>
</dbReference>
<organism evidence="3 4">
    <name type="scientific">Pseudoalteromonas porphyrae</name>
    <dbReference type="NCBI Taxonomy" id="187330"/>
    <lineage>
        <taxon>Bacteria</taxon>
        <taxon>Pseudomonadati</taxon>
        <taxon>Pseudomonadota</taxon>
        <taxon>Gammaproteobacteria</taxon>
        <taxon>Alteromonadales</taxon>
        <taxon>Pseudoalteromonadaceae</taxon>
        <taxon>Pseudoalteromonas</taxon>
    </lineage>
</organism>
<name>A0A0N1EEP5_9GAMM</name>
<dbReference type="PANTHER" id="PTHR43747">
    <property type="entry name" value="FAD-BINDING PROTEIN"/>
    <property type="match status" value="1"/>
</dbReference>
<dbReference type="PATRIC" id="fig|187330.3.peg.2959"/>
<keyword evidence="2" id="KW-0547">Nucleotide-binding</keyword>
<keyword evidence="2" id="KW-0285">Flavoprotein</keyword>
<dbReference type="AlphaFoldDB" id="A0A0N1EEP5"/>
<dbReference type="InterPro" id="IPR036188">
    <property type="entry name" value="FAD/NAD-bd_sf"/>
</dbReference>
<feature type="binding site" evidence="2">
    <location>
        <position position="79"/>
    </location>
    <ligand>
        <name>7-chloro-L-tryptophan</name>
        <dbReference type="ChEBI" id="CHEBI:58713"/>
    </ligand>
</feature>
<dbReference type="InterPro" id="IPR033856">
    <property type="entry name" value="Trp_halogen"/>
</dbReference>
<dbReference type="InterPro" id="IPR050816">
    <property type="entry name" value="Flavin-dep_Halogenase_NPB"/>
</dbReference>
<keyword evidence="4" id="KW-1185">Reference proteome</keyword>
<dbReference type="STRING" id="187330.AMS58_20000"/>
<dbReference type="OrthoDB" id="7178350at2"/>
<sequence length="499" mass="56504">MQQQKIKQVIIAGGGSAGWITASLLNKVLGKVIEITLIESDQIGTVGVGEASIPPIQHLNGALGIRESEFIKATQATIKLGIEFENWREQNHKYMHAFGDIGKDFPFCEFYNFWLKAKQQGNATDFWDFSLNYQAAKQHKFTHLQHIPNTQLTGLNYAYHFDATLYGEFLKELAISRGVKRIEGKIAHVKQCTESGFVTALELSSGQIINGDLFIDCTGLSALLIEKTLNTGFEDWSHWLPCDSAIAVQTKSTADPVPYTRSIARDAGWQWQIPLQHRVGNGLVYSSRHLTDEQAKQQLLDNIAGEPITEPRVIRFKTGRRRKQWHKNVVAIGLSSGFLEPLESTSIHLIQTAVIRLIKLFAHNNIEQSLVDTFNQQSQTEIERIRDFIILHYKLTDRTDSAFWRQCKQMSIPKSLQTKIDLFKDTGKIIRQDDELFAEVAWQQVMIGQGLKAQDYNPLADALNDEQLAELFTNLKTLISTTVKQLPTHNEFLARIKSN</sequence>
<protein>
    <submittedName>
        <fullName evidence="3">Tryptophan halogenase</fullName>
    </submittedName>
</protein>
<keyword evidence="2" id="KW-0274">FAD</keyword>
<dbReference type="Gene3D" id="3.50.50.60">
    <property type="entry name" value="FAD/NAD(P)-binding domain"/>
    <property type="match status" value="1"/>
</dbReference>
<gene>
    <name evidence="3" type="ORF">ADS77_20165</name>
</gene>
<evidence type="ECO:0000256" key="2">
    <source>
        <dbReference type="PIRSR" id="PIRSR011396-2"/>
    </source>
</evidence>
<dbReference type="PIRSF" id="PIRSF011396">
    <property type="entry name" value="Trp_halogenase"/>
    <property type="match status" value="1"/>
</dbReference>
<evidence type="ECO:0000313" key="4">
    <source>
        <dbReference type="Proteomes" id="UP000037848"/>
    </source>
</evidence>
<feature type="binding site" evidence="2">
    <location>
        <begin position="14"/>
        <end position="17"/>
    </location>
    <ligand>
        <name>FAD</name>
        <dbReference type="ChEBI" id="CHEBI:57692"/>
    </ligand>
</feature>
<accession>A0A0N1EEP5</accession>
<comment type="caution">
    <text evidence="3">The sequence shown here is derived from an EMBL/GenBank/DDBJ whole genome shotgun (WGS) entry which is preliminary data.</text>
</comment>